<accession>A0A6J4RS74</accession>
<name>A0A6J4RS74_9ACTN</name>
<reference evidence="2" key="1">
    <citation type="submission" date="2020-02" db="EMBL/GenBank/DDBJ databases">
        <authorList>
            <person name="Meier V. D."/>
        </authorList>
    </citation>
    <scope>NUCLEOTIDE SEQUENCE</scope>
    <source>
        <strain evidence="2">AVDCRST_MAG69</strain>
    </source>
</reference>
<proteinExistence type="predicted"/>
<evidence type="ECO:0000256" key="1">
    <source>
        <dbReference type="SAM" id="MobiDB-lite"/>
    </source>
</evidence>
<sequence length="83" mass="8806">GTTTRGPREPAERAGNRPRARRIRPARPGVVSVGGDAWALEHEYRHAGALLAALGVMPRRPDVPQGGTVPARGVVGGRLRRAI</sequence>
<dbReference type="AlphaFoldDB" id="A0A6J4RS74"/>
<organism evidence="2">
    <name type="scientific">uncultured Solirubrobacteraceae bacterium</name>
    <dbReference type="NCBI Taxonomy" id="1162706"/>
    <lineage>
        <taxon>Bacteria</taxon>
        <taxon>Bacillati</taxon>
        <taxon>Actinomycetota</taxon>
        <taxon>Thermoleophilia</taxon>
        <taxon>Solirubrobacterales</taxon>
        <taxon>Solirubrobacteraceae</taxon>
        <taxon>environmental samples</taxon>
    </lineage>
</organism>
<feature type="non-terminal residue" evidence="2">
    <location>
        <position position="83"/>
    </location>
</feature>
<evidence type="ECO:0000313" key="2">
    <source>
        <dbReference type="EMBL" id="CAA9480792.1"/>
    </source>
</evidence>
<dbReference type="EMBL" id="CADCVP010000097">
    <property type="protein sequence ID" value="CAA9480792.1"/>
    <property type="molecule type" value="Genomic_DNA"/>
</dbReference>
<feature type="compositionally biased region" description="Basic residues" evidence="1">
    <location>
        <begin position="16"/>
        <end position="25"/>
    </location>
</feature>
<feature type="region of interest" description="Disordered" evidence="1">
    <location>
        <begin position="1"/>
        <end position="26"/>
    </location>
</feature>
<protein>
    <submittedName>
        <fullName evidence="2">Uncharacterized protein</fullName>
    </submittedName>
</protein>
<gene>
    <name evidence="2" type="ORF">AVDCRST_MAG69-759</name>
</gene>
<feature type="compositionally biased region" description="Basic and acidic residues" evidence="1">
    <location>
        <begin position="1"/>
        <end position="15"/>
    </location>
</feature>
<feature type="non-terminal residue" evidence="2">
    <location>
        <position position="1"/>
    </location>
</feature>